<comment type="caution">
    <text evidence="6">The sequence shown here is derived from an EMBL/GenBank/DDBJ whole genome shotgun (WGS) entry which is preliminary data.</text>
</comment>
<dbReference type="PRINTS" id="PR00455">
    <property type="entry name" value="HTHTETR"/>
</dbReference>
<evidence type="ECO:0000313" key="7">
    <source>
        <dbReference type="Proteomes" id="UP000655589"/>
    </source>
</evidence>
<gene>
    <name evidence="6" type="ORF">GCM10010102_45000</name>
</gene>
<keyword evidence="7" id="KW-1185">Reference proteome</keyword>
<keyword evidence="2 4" id="KW-0238">DNA-binding</keyword>
<accession>A0A8H9GPP7</accession>
<reference evidence="6" key="1">
    <citation type="journal article" date="2014" name="Int. J. Syst. Evol. Microbiol.">
        <title>Complete genome sequence of Corynebacterium casei LMG S-19264T (=DSM 44701T), isolated from a smear-ripened cheese.</title>
        <authorList>
            <consortium name="US DOE Joint Genome Institute (JGI-PGF)"/>
            <person name="Walter F."/>
            <person name="Albersmeier A."/>
            <person name="Kalinowski J."/>
            <person name="Ruckert C."/>
        </authorList>
    </citation>
    <scope>NUCLEOTIDE SEQUENCE</scope>
    <source>
        <strain evidence="6">JCM 3051</strain>
    </source>
</reference>
<feature type="DNA-binding region" description="H-T-H motif" evidence="4">
    <location>
        <begin position="30"/>
        <end position="49"/>
    </location>
</feature>
<keyword evidence="3" id="KW-0804">Transcription</keyword>
<protein>
    <recommendedName>
        <fullName evidence="5">HTH tetR-type domain-containing protein</fullName>
    </recommendedName>
</protein>
<dbReference type="PROSITE" id="PS50977">
    <property type="entry name" value="HTH_TETR_2"/>
    <property type="match status" value="1"/>
</dbReference>
<dbReference type="InterPro" id="IPR041347">
    <property type="entry name" value="MftR_C"/>
</dbReference>
<name>A0A8H9GPP7_9MICO</name>
<dbReference type="GO" id="GO:0000976">
    <property type="term" value="F:transcription cis-regulatory region binding"/>
    <property type="evidence" value="ECO:0007669"/>
    <property type="project" value="TreeGrafter"/>
</dbReference>
<dbReference type="Pfam" id="PF00440">
    <property type="entry name" value="TetR_N"/>
    <property type="match status" value="1"/>
</dbReference>
<dbReference type="EMBL" id="BMPT01000031">
    <property type="protein sequence ID" value="GGM44574.1"/>
    <property type="molecule type" value="Genomic_DNA"/>
</dbReference>
<sequence>MVTPRALRTRARILDVALDLFERHGYAATTVDQIAAAAGITPMTFFRHFPTKDAVLVTDPYDPLIAESVAAQPEALRPVERVRRGLLAALGEISAAEDATARRRVALVATSPALRAAVVAGTEETQAAIVERLVTGGCPRLDAAVAASACLAATTTALLAWGSEPEDVTLAELVRRALDQLAPVGSAS</sequence>
<dbReference type="InterPro" id="IPR050109">
    <property type="entry name" value="HTH-type_TetR-like_transc_reg"/>
</dbReference>
<keyword evidence="1" id="KW-0805">Transcription regulation</keyword>
<dbReference type="Gene3D" id="1.10.357.10">
    <property type="entry name" value="Tetracycline Repressor, domain 2"/>
    <property type="match status" value="1"/>
</dbReference>
<dbReference type="InterPro" id="IPR001647">
    <property type="entry name" value="HTH_TetR"/>
</dbReference>
<evidence type="ECO:0000256" key="4">
    <source>
        <dbReference type="PROSITE-ProRule" id="PRU00335"/>
    </source>
</evidence>
<feature type="domain" description="HTH tetR-type" evidence="5">
    <location>
        <begin position="7"/>
        <end position="67"/>
    </location>
</feature>
<evidence type="ECO:0000259" key="5">
    <source>
        <dbReference type="PROSITE" id="PS50977"/>
    </source>
</evidence>
<evidence type="ECO:0000256" key="2">
    <source>
        <dbReference type="ARBA" id="ARBA00023125"/>
    </source>
</evidence>
<organism evidence="6 7">
    <name type="scientific">Promicromonospora citrea</name>
    <dbReference type="NCBI Taxonomy" id="43677"/>
    <lineage>
        <taxon>Bacteria</taxon>
        <taxon>Bacillati</taxon>
        <taxon>Actinomycetota</taxon>
        <taxon>Actinomycetes</taxon>
        <taxon>Micrococcales</taxon>
        <taxon>Promicromonosporaceae</taxon>
        <taxon>Promicromonospora</taxon>
    </lineage>
</organism>
<dbReference type="Pfam" id="PF17754">
    <property type="entry name" value="TetR_C_14"/>
    <property type="match status" value="1"/>
</dbReference>
<proteinExistence type="predicted"/>
<dbReference type="GO" id="GO:0003700">
    <property type="term" value="F:DNA-binding transcription factor activity"/>
    <property type="evidence" value="ECO:0007669"/>
    <property type="project" value="TreeGrafter"/>
</dbReference>
<reference evidence="6" key="2">
    <citation type="submission" date="2020-09" db="EMBL/GenBank/DDBJ databases">
        <authorList>
            <person name="Sun Q."/>
            <person name="Ohkuma M."/>
        </authorList>
    </citation>
    <scope>NUCLEOTIDE SEQUENCE</scope>
    <source>
        <strain evidence="6">JCM 3051</strain>
    </source>
</reference>
<dbReference type="SUPFAM" id="SSF46689">
    <property type="entry name" value="Homeodomain-like"/>
    <property type="match status" value="1"/>
</dbReference>
<evidence type="ECO:0000256" key="1">
    <source>
        <dbReference type="ARBA" id="ARBA00023015"/>
    </source>
</evidence>
<dbReference type="PANTHER" id="PTHR30055">
    <property type="entry name" value="HTH-TYPE TRANSCRIPTIONAL REGULATOR RUTR"/>
    <property type="match status" value="1"/>
</dbReference>
<dbReference type="Proteomes" id="UP000655589">
    <property type="component" value="Unassembled WGS sequence"/>
</dbReference>
<evidence type="ECO:0000256" key="3">
    <source>
        <dbReference type="ARBA" id="ARBA00023163"/>
    </source>
</evidence>
<dbReference type="RefSeq" id="WP_229785758.1">
    <property type="nucleotide sequence ID" value="NZ_BMPT01000031.1"/>
</dbReference>
<dbReference type="InterPro" id="IPR009057">
    <property type="entry name" value="Homeodomain-like_sf"/>
</dbReference>
<evidence type="ECO:0000313" key="6">
    <source>
        <dbReference type="EMBL" id="GGM44574.1"/>
    </source>
</evidence>
<dbReference type="Gene3D" id="1.10.10.60">
    <property type="entry name" value="Homeodomain-like"/>
    <property type="match status" value="1"/>
</dbReference>
<dbReference type="AlphaFoldDB" id="A0A8H9GPP7"/>
<dbReference type="PANTHER" id="PTHR30055:SF234">
    <property type="entry name" value="HTH-TYPE TRANSCRIPTIONAL REGULATOR BETI"/>
    <property type="match status" value="1"/>
</dbReference>